<name>A0ABR4LSQ7_9EURO</name>
<keyword evidence="3" id="KW-1185">Reference proteome</keyword>
<dbReference type="Proteomes" id="UP001610432">
    <property type="component" value="Unassembled WGS sequence"/>
</dbReference>
<dbReference type="RefSeq" id="XP_070886559.1">
    <property type="nucleotide sequence ID" value="XM_071029049.1"/>
</dbReference>
<reference evidence="2 3" key="1">
    <citation type="submission" date="2024-07" db="EMBL/GenBank/DDBJ databases">
        <title>Section-level genome sequencing and comparative genomics of Aspergillus sections Usti and Cavernicolus.</title>
        <authorList>
            <consortium name="Lawrence Berkeley National Laboratory"/>
            <person name="Nybo J.L."/>
            <person name="Vesth T.C."/>
            <person name="Theobald S."/>
            <person name="Frisvad J.C."/>
            <person name="Larsen T.O."/>
            <person name="Kjaerboelling I."/>
            <person name="Rothschild-Mancinelli K."/>
            <person name="Lyhne E.K."/>
            <person name="Kogle M.E."/>
            <person name="Barry K."/>
            <person name="Clum A."/>
            <person name="Na H."/>
            <person name="Ledsgaard L."/>
            <person name="Lin J."/>
            <person name="Lipzen A."/>
            <person name="Kuo A."/>
            <person name="Riley R."/>
            <person name="Mondo S."/>
            <person name="Labutti K."/>
            <person name="Haridas S."/>
            <person name="Pangalinan J."/>
            <person name="Salamov A.A."/>
            <person name="Simmons B.A."/>
            <person name="Magnuson J.K."/>
            <person name="Chen J."/>
            <person name="Drula E."/>
            <person name="Henrissat B."/>
            <person name="Wiebenga A."/>
            <person name="Lubbers R.J."/>
            <person name="Gomes A.C."/>
            <person name="Macurrencykelacurrency M.R."/>
            <person name="Stajich J."/>
            <person name="Grigoriev I.V."/>
            <person name="Mortensen U.H."/>
            <person name="De Vries R.P."/>
            <person name="Baker S.E."/>
            <person name="Andersen M.R."/>
        </authorList>
    </citation>
    <scope>NUCLEOTIDE SEQUENCE [LARGE SCALE GENOMIC DNA]</scope>
    <source>
        <strain evidence="2 3">CBS 449.75</strain>
    </source>
</reference>
<comment type="caution">
    <text evidence="2">The sequence shown here is derived from an EMBL/GenBank/DDBJ whole genome shotgun (WGS) entry which is preliminary data.</text>
</comment>
<protein>
    <submittedName>
        <fullName evidence="2">Uncharacterized protein</fullName>
    </submittedName>
</protein>
<organism evidence="2 3">
    <name type="scientific">Aspergillus lucknowensis</name>
    <dbReference type="NCBI Taxonomy" id="176173"/>
    <lineage>
        <taxon>Eukaryota</taxon>
        <taxon>Fungi</taxon>
        <taxon>Dikarya</taxon>
        <taxon>Ascomycota</taxon>
        <taxon>Pezizomycotina</taxon>
        <taxon>Eurotiomycetes</taxon>
        <taxon>Eurotiomycetidae</taxon>
        <taxon>Eurotiales</taxon>
        <taxon>Aspergillaceae</taxon>
        <taxon>Aspergillus</taxon>
        <taxon>Aspergillus subgen. Nidulantes</taxon>
    </lineage>
</organism>
<evidence type="ECO:0000313" key="2">
    <source>
        <dbReference type="EMBL" id="KAL2867580.1"/>
    </source>
</evidence>
<accession>A0ABR4LSQ7</accession>
<gene>
    <name evidence="2" type="ORF">BJX67DRAFT_352626</name>
</gene>
<proteinExistence type="predicted"/>
<dbReference type="EMBL" id="JBFXLQ010000018">
    <property type="protein sequence ID" value="KAL2867580.1"/>
    <property type="molecule type" value="Genomic_DNA"/>
</dbReference>
<feature type="region of interest" description="Disordered" evidence="1">
    <location>
        <begin position="1"/>
        <end position="25"/>
    </location>
</feature>
<evidence type="ECO:0000313" key="3">
    <source>
        <dbReference type="Proteomes" id="UP001610432"/>
    </source>
</evidence>
<sequence>MDSEHRDTAADTPAVDPSQRRTVSDLQDGSISTTLWYRIHVLLHDLETFTNPASAKRLDKVIDLSYIGPPYFTPEEASVIKNIKPDGKERPLEALVEERLRERLEKRNKKRVDSGDFRVCAAHDVAPILGEILKIDLKLLVKDNDFAKLVEKKGLNLNGESWRGLKKKSFTPTRKRR</sequence>
<dbReference type="GeneID" id="98144121"/>
<evidence type="ECO:0000256" key="1">
    <source>
        <dbReference type="SAM" id="MobiDB-lite"/>
    </source>
</evidence>